<dbReference type="NCBIfam" id="TIGR00225">
    <property type="entry name" value="prc"/>
    <property type="match status" value="1"/>
</dbReference>
<feature type="domain" description="PDZ" evidence="7">
    <location>
        <begin position="98"/>
        <end position="185"/>
    </location>
</feature>
<dbReference type="PANTHER" id="PTHR32060:SF30">
    <property type="entry name" value="CARBOXY-TERMINAL PROCESSING PROTEASE CTPA"/>
    <property type="match status" value="1"/>
</dbReference>
<name>A0A846H6U9_9CYAN</name>
<feature type="chain" id="PRO_5032529023" evidence="6">
    <location>
        <begin position="22"/>
        <end position="414"/>
    </location>
</feature>
<evidence type="ECO:0000256" key="3">
    <source>
        <dbReference type="ARBA" id="ARBA00022801"/>
    </source>
</evidence>
<evidence type="ECO:0000256" key="2">
    <source>
        <dbReference type="ARBA" id="ARBA00022670"/>
    </source>
</evidence>
<dbReference type="Gene3D" id="3.30.750.44">
    <property type="match status" value="1"/>
</dbReference>
<dbReference type="SUPFAM" id="SSF52096">
    <property type="entry name" value="ClpP/crotonase"/>
    <property type="match status" value="1"/>
</dbReference>
<dbReference type="GO" id="GO:0008236">
    <property type="term" value="F:serine-type peptidase activity"/>
    <property type="evidence" value="ECO:0007669"/>
    <property type="project" value="UniProtKB-KW"/>
</dbReference>
<dbReference type="PANTHER" id="PTHR32060">
    <property type="entry name" value="TAIL-SPECIFIC PROTEASE"/>
    <property type="match status" value="1"/>
</dbReference>
<dbReference type="InterPro" id="IPR036034">
    <property type="entry name" value="PDZ_sf"/>
</dbReference>
<comment type="caution">
    <text evidence="8">The sequence shown here is derived from an EMBL/GenBank/DDBJ whole genome shotgun (WGS) entry which is preliminary data.</text>
</comment>
<proteinExistence type="inferred from homology"/>
<keyword evidence="6" id="KW-0732">Signal</keyword>
<dbReference type="RefSeq" id="WP_063842295.1">
    <property type="nucleotide sequence ID" value="NZ_JTCM02000009.1"/>
</dbReference>
<keyword evidence="3 5" id="KW-0378">Hydrolase</keyword>
<protein>
    <submittedName>
        <fullName evidence="8">S41 family peptidase</fullName>
    </submittedName>
</protein>
<dbReference type="Pfam" id="PF17820">
    <property type="entry name" value="PDZ_6"/>
    <property type="match status" value="1"/>
</dbReference>
<evidence type="ECO:0000313" key="8">
    <source>
        <dbReference type="EMBL" id="NEU72271.1"/>
    </source>
</evidence>
<evidence type="ECO:0000313" key="9">
    <source>
        <dbReference type="Proteomes" id="UP000031549"/>
    </source>
</evidence>
<evidence type="ECO:0000256" key="6">
    <source>
        <dbReference type="SAM" id="SignalP"/>
    </source>
</evidence>
<dbReference type="InterPro" id="IPR004447">
    <property type="entry name" value="Peptidase_S41A"/>
</dbReference>
<dbReference type="SUPFAM" id="SSF50156">
    <property type="entry name" value="PDZ domain-like"/>
    <property type="match status" value="1"/>
</dbReference>
<dbReference type="GO" id="GO:0007165">
    <property type="term" value="P:signal transduction"/>
    <property type="evidence" value="ECO:0007669"/>
    <property type="project" value="TreeGrafter"/>
</dbReference>
<dbReference type="EMBL" id="JTCM02000009">
    <property type="protein sequence ID" value="NEU72271.1"/>
    <property type="molecule type" value="Genomic_DNA"/>
</dbReference>
<dbReference type="PROSITE" id="PS51257">
    <property type="entry name" value="PROKAR_LIPOPROTEIN"/>
    <property type="match status" value="1"/>
</dbReference>
<comment type="similarity">
    <text evidence="1 5">Belongs to the peptidase S41A family.</text>
</comment>
<sequence length="414" mass="45575">MNIRFFVANFFKLCLVTAAFSISGCTSQNSQKHLVDEAWQVINSKFIDITNNNPEWLETRREFLDKNYTSKEAAYNAIQAMLMKLNDPETRFFDSQQFANLDMESRGKSIGVGLIDFSVETDEKTKELKVVTALANTPAERAGLQAQDIIQAINKVPTKNLSHNAAMKLLRGEAGTQLILTVRRDGRTFDVPLKREAISVQPVQTLVKQEKGKIIGYIALNQFTPDAPQKTLDAVKELLGKNADGFILDLRNNPGGGLQASTEIASIFLDKERVGSLRDRTGNLEEFKANNSKLTNKPIVILVNGGTASASEFLAGALQDNKRAVLVGTPTSRRGRVHSAEELSDKSILLVTIGTLLTPAGRNIDREGIKPDYLVEVPATSLSTPKQKNTATQQDAQYVKAIAILTERLTQTNK</sequence>
<reference evidence="8 9" key="1">
    <citation type="journal article" date="2015" name="Genome Announc.">
        <title>Draft Genome Sequence of Cyanobacterium Hassallia byssoidea Strain VB512170, Isolated from Monuments in India.</title>
        <authorList>
            <person name="Singh D."/>
            <person name="Chandrababunaidu M.M."/>
            <person name="Panda A."/>
            <person name="Sen D."/>
            <person name="Bhattacharyya S."/>
            <person name="Adhikary S.P."/>
            <person name="Tripathy S."/>
        </authorList>
    </citation>
    <scope>NUCLEOTIDE SEQUENCE [LARGE SCALE GENOMIC DNA]</scope>
    <source>
        <strain evidence="8 9">VB512170</strain>
    </source>
</reference>
<keyword evidence="2 5" id="KW-0645">Protease</keyword>
<dbReference type="Proteomes" id="UP000031549">
    <property type="component" value="Unassembled WGS sequence"/>
</dbReference>
<keyword evidence="9" id="KW-1185">Reference proteome</keyword>
<feature type="signal peptide" evidence="6">
    <location>
        <begin position="1"/>
        <end position="21"/>
    </location>
</feature>
<dbReference type="Gene3D" id="2.30.42.10">
    <property type="match status" value="1"/>
</dbReference>
<dbReference type="AlphaFoldDB" id="A0A846H6U9"/>
<accession>A0A846H6U9</accession>
<evidence type="ECO:0000256" key="4">
    <source>
        <dbReference type="ARBA" id="ARBA00022825"/>
    </source>
</evidence>
<dbReference type="InterPro" id="IPR029045">
    <property type="entry name" value="ClpP/crotonase-like_dom_sf"/>
</dbReference>
<dbReference type="CDD" id="cd07560">
    <property type="entry name" value="Peptidase_S41_CPP"/>
    <property type="match status" value="1"/>
</dbReference>
<dbReference type="GO" id="GO:0004175">
    <property type="term" value="F:endopeptidase activity"/>
    <property type="evidence" value="ECO:0007669"/>
    <property type="project" value="TreeGrafter"/>
</dbReference>
<dbReference type="Pfam" id="PF03572">
    <property type="entry name" value="Peptidase_S41"/>
    <property type="match status" value="1"/>
</dbReference>
<dbReference type="SMART" id="SM00228">
    <property type="entry name" value="PDZ"/>
    <property type="match status" value="1"/>
</dbReference>
<keyword evidence="4 5" id="KW-0720">Serine protease</keyword>
<dbReference type="Gene3D" id="3.90.226.10">
    <property type="entry name" value="2-enoyl-CoA Hydratase, Chain A, domain 1"/>
    <property type="match status" value="1"/>
</dbReference>
<dbReference type="CDD" id="cd06782">
    <property type="entry name" value="cpPDZ_CPP-like"/>
    <property type="match status" value="1"/>
</dbReference>
<dbReference type="InterPro" id="IPR001478">
    <property type="entry name" value="PDZ"/>
</dbReference>
<dbReference type="GO" id="GO:0030288">
    <property type="term" value="C:outer membrane-bounded periplasmic space"/>
    <property type="evidence" value="ECO:0007669"/>
    <property type="project" value="TreeGrafter"/>
</dbReference>
<evidence type="ECO:0000256" key="1">
    <source>
        <dbReference type="ARBA" id="ARBA00009179"/>
    </source>
</evidence>
<dbReference type="SMART" id="SM00245">
    <property type="entry name" value="TSPc"/>
    <property type="match status" value="1"/>
</dbReference>
<organism evidence="8 9">
    <name type="scientific">Hassallia byssoidea VB512170</name>
    <dbReference type="NCBI Taxonomy" id="1304833"/>
    <lineage>
        <taxon>Bacteria</taxon>
        <taxon>Bacillati</taxon>
        <taxon>Cyanobacteriota</taxon>
        <taxon>Cyanophyceae</taxon>
        <taxon>Nostocales</taxon>
        <taxon>Tolypothrichaceae</taxon>
        <taxon>Hassallia</taxon>
    </lineage>
</organism>
<dbReference type="GO" id="GO:0006508">
    <property type="term" value="P:proteolysis"/>
    <property type="evidence" value="ECO:0007669"/>
    <property type="project" value="UniProtKB-KW"/>
</dbReference>
<dbReference type="PROSITE" id="PS50106">
    <property type="entry name" value="PDZ"/>
    <property type="match status" value="1"/>
</dbReference>
<dbReference type="InterPro" id="IPR041489">
    <property type="entry name" value="PDZ_6"/>
</dbReference>
<gene>
    <name evidence="8" type="ORF">PI95_006715</name>
</gene>
<dbReference type="InterPro" id="IPR005151">
    <property type="entry name" value="Tail-specific_protease"/>
</dbReference>
<evidence type="ECO:0000259" key="7">
    <source>
        <dbReference type="PROSITE" id="PS50106"/>
    </source>
</evidence>
<evidence type="ECO:0000256" key="5">
    <source>
        <dbReference type="RuleBase" id="RU004404"/>
    </source>
</evidence>